<feature type="transmembrane region" description="Helical" evidence="8">
    <location>
        <begin position="12"/>
        <end position="31"/>
    </location>
</feature>
<dbReference type="RefSeq" id="WP_058460865.1">
    <property type="nucleotide sequence ID" value="NZ_CAAAIY010000017.1"/>
</dbReference>
<evidence type="ECO:0000313" key="11">
    <source>
        <dbReference type="Proteomes" id="UP000054695"/>
    </source>
</evidence>
<feature type="domain" description="Major facilitator superfamily (MFS) profile" evidence="9">
    <location>
        <begin position="11"/>
        <end position="475"/>
    </location>
</feature>
<protein>
    <submittedName>
        <fullName evidence="10">Proton/peptide symporter family protein</fullName>
    </submittedName>
</protein>
<evidence type="ECO:0000256" key="2">
    <source>
        <dbReference type="ARBA" id="ARBA00022448"/>
    </source>
</evidence>
<keyword evidence="11" id="KW-1185">Reference proteome</keyword>
<dbReference type="GO" id="GO:1904680">
    <property type="term" value="F:peptide transmembrane transporter activity"/>
    <property type="evidence" value="ECO:0007669"/>
    <property type="project" value="InterPro"/>
</dbReference>
<accession>A0A0W0RDN9</accession>
<keyword evidence="2" id="KW-0813">Transport</keyword>
<organism evidence="10 11">
    <name type="scientific">Legionella bozemanae</name>
    <name type="common">Fluoribacter bozemanae</name>
    <dbReference type="NCBI Taxonomy" id="447"/>
    <lineage>
        <taxon>Bacteria</taxon>
        <taxon>Pseudomonadati</taxon>
        <taxon>Pseudomonadota</taxon>
        <taxon>Gammaproteobacteria</taxon>
        <taxon>Legionellales</taxon>
        <taxon>Legionellaceae</taxon>
        <taxon>Legionella</taxon>
    </lineage>
</organism>
<dbReference type="Pfam" id="PF00854">
    <property type="entry name" value="PTR2"/>
    <property type="match status" value="1"/>
</dbReference>
<feature type="transmembrane region" description="Helical" evidence="8">
    <location>
        <begin position="138"/>
        <end position="156"/>
    </location>
</feature>
<dbReference type="GO" id="GO:0005886">
    <property type="term" value="C:plasma membrane"/>
    <property type="evidence" value="ECO:0007669"/>
    <property type="project" value="UniProtKB-SubCell"/>
</dbReference>
<dbReference type="InterPro" id="IPR000109">
    <property type="entry name" value="POT_fam"/>
</dbReference>
<dbReference type="SUPFAM" id="SSF103473">
    <property type="entry name" value="MFS general substrate transporter"/>
    <property type="match status" value="1"/>
</dbReference>
<dbReference type="PROSITE" id="PS51257">
    <property type="entry name" value="PROKAR_LIPOPROTEIN"/>
    <property type="match status" value="1"/>
</dbReference>
<dbReference type="OrthoDB" id="5653512at2"/>
<evidence type="ECO:0000256" key="7">
    <source>
        <dbReference type="ARBA" id="ARBA00023136"/>
    </source>
</evidence>
<evidence type="ECO:0000256" key="3">
    <source>
        <dbReference type="ARBA" id="ARBA00022475"/>
    </source>
</evidence>
<feature type="transmembrane region" description="Helical" evidence="8">
    <location>
        <begin position="168"/>
        <end position="186"/>
    </location>
</feature>
<feature type="transmembrane region" description="Helical" evidence="8">
    <location>
        <begin position="410"/>
        <end position="430"/>
    </location>
</feature>
<evidence type="ECO:0000256" key="1">
    <source>
        <dbReference type="ARBA" id="ARBA00004651"/>
    </source>
</evidence>
<comment type="subcellular location">
    <subcellularLocation>
        <location evidence="1">Cell membrane</location>
        <topology evidence="1">Multi-pass membrane protein</topology>
    </subcellularLocation>
</comment>
<feature type="transmembrane region" description="Helical" evidence="8">
    <location>
        <begin position="207"/>
        <end position="226"/>
    </location>
</feature>
<dbReference type="EMBL" id="LNXU01000049">
    <property type="protein sequence ID" value="KTC69185.1"/>
    <property type="molecule type" value="Genomic_DNA"/>
</dbReference>
<evidence type="ECO:0000256" key="8">
    <source>
        <dbReference type="SAM" id="Phobius"/>
    </source>
</evidence>
<feature type="transmembrane region" description="Helical" evidence="8">
    <location>
        <begin position="265"/>
        <end position="282"/>
    </location>
</feature>
<feature type="transmembrane region" description="Helical" evidence="8">
    <location>
        <begin position="102"/>
        <end position="126"/>
    </location>
</feature>
<dbReference type="NCBIfam" id="TIGR00924">
    <property type="entry name" value="yjdL_sub1_fam"/>
    <property type="match status" value="1"/>
</dbReference>
<feature type="transmembrane region" description="Helical" evidence="8">
    <location>
        <begin position="232"/>
        <end position="253"/>
    </location>
</feature>
<gene>
    <name evidence="10" type="ORF">Lboz_3327</name>
</gene>
<evidence type="ECO:0000313" key="10">
    <source>
        <dbReference type="EMBL" id="KTC69185.1"/>
    </source>
</evidence>
<feature type="transmembrane region" description="Helical" evidence="8">
    <location>
        <begin position="51"/>
        <end position="71"/>
    </location>
</feature>
<dbReference type="InterPro" id="IPR020846">
    <property type="entry name" value="MFS_dom"/>
</dbReference>
<dbReference type="PATRIC" id="fig|447.4.peg.3554"/>
<feature type="transmembrane region" description="Helical" evidence="8">
    <location>
        <begin position="372"/>
        <end position="398"/>
    </location>
</feature>
<evidence type="ECO:0000256" key="5">
    <source>
        <dbReference type="ARBA" id="ARBA00022856"/>
    </source>
</evidence>
<keyword evidence="5" id="KW-0653">Protein transport</keyword>
<keyword evidence="7 8" id="KW-0472">Membrane</keyword>
<dbReference type="GO" id="GO:0015833">
    <property type="term" value="P:peptide transport"/>
    <property type="evidence" value="ECO:0007669"/>
    <property type="project" value="UniProtKB-KW"/>
</dbReference>
<dbReference type="InterPro" id="IPR050171">
    <property type="entry name" value="MFS_Transporters"/>
</dbReference>
<keyword evidence="4 8" id="KW-0812">Transmembrane</keyword>
<feature type="transmembrane region" description="Helical" evidence="8">
    <location>
        <begin position="78"/>
        <end position="96"/>
    </location>
</feature>
<evidence type="ECO:0000259" key="9">
    <source>
        <dbReference type="PROSITE" id="PS50850"/>
    </source>
</evidence>
<dbReference type="InterPro" id="IPR036259">
    <property type="entry name" value="MFS_trans_sf"/>
</dbReference>
<evidence type="ECO:0000256" key="6">
    <source>
        <dbReference type="ARBA" id="ARBA00022989"/>
    </source>
</evidence>
<keyword evidence="6 8" id="KW-1133">Transmembrane helix</keyword>
<dbReference type="PANTHER" id="PTHR23517:SF15">
    <property type="entry name" value="PROTON-DEPENDENT OLIGOPEPTIDE FAMILY TRANSPORT PROTEIN"/>
    <property type="match status" value="1"/>
</dbReference>
<dbReference type="InterPro" id="IPR005279">
    <property type="entry name" value="Dipep/tripep_permease"/>
</dbReference>
<keyword evidence="5" id="KW-0571">Peptide transport</keyword>
<proteinExistence type="predicted"/>
<dbReference type="STRING" id="447.Lboz_3327"/>
<dbReference type="PROSITE" id="PS50850">
    <property type="entry name" value="MFS"/>
    <property type="match status" value="1"/>
</dbReference>
<keyword evidence="3" id="KW-1003">Cell membrane</keyword>
<dbReference type="PANTHER" id="PTHR23517">
    <property type="entry name" value="RESISTANCE PROTEIN MDTM, PUTATIVE-RELATED-RELATED"/>
    <property type="match status" value="1"/>
</dbReference>
<feature type="transmembrane region" description="Helical" evidence="8">
    <location>
        <begin position="310"/>
        <end position="330"/>
    </location>
</feature>
<dbReference type="Proteomes" id="UP000054695">
    <property type="component" value="Unassembled WGS sequence"/>
</dbReference>
<feature type="transmembrane region" description="Helical" evidence="8">
    <location>
        <begin position="342"/>
        <end position="366"/>
    </location>
</feature>
<reference evidence="10 11" key="1">
    <citation type="submission" date="2015-11" db="EMBL/GenBank/DDBJ databases">
        <title>Genomic analysis of 38 Legionella species identifies large and diverse effector repertoires.</title>
        <authorList>
            <person name="Burstein D."/>
            <person name="Amaro F."/>
            <person name="Zusman T."/>
            <person name="Lifshitz Z."/>
            <person name="Cohen O."/>
            <person name="Gilbert J.A."/>
            <person name="Pupko T."/>
            <person name="Shuman H.A."/>
            <person name="Segal G."/>
        </authorList>
    </citation>
    <scope>NUCLEOTIDE SEQUENCE [LARGE SCALE GENOMIC DNA]</scope>
    <source>
        <strain evidence="10 11">WIGA</strain>
    </source>
</reference>
<dbReference type="AlphaFoldDB" id="A0A0W0RDN9"/>
<evidence type="ECO:0000256" key="4">
    <source>
        <dbReference type="ARBA" id="ARBA00022692"/>
    </source>
</evidence>
<dbReference type="Gene3D" id="1.20.1250.20">
    <property type="entry name" value="MFS general substrate transporter like domains"/>
    <property type="match status" value="1"/>
</dbReference>
<comment type="caution">
    <text evidence="10">The sequence shown here is derived from an EMBL/GenBank/DDBJ whole genome shotgun (WGS) entry which is preliminary data.</text>
</comment>
<name>A0A0W0RDN9_LEGBO</name>
<sequence length="493" mass="54989">MSNSIQRMPNGVTSLYFIQACSTFSFAILYSSLSLYISKQLGLSPTVSNSVVGLFLAFNYVLHLFGGLMGGRYISNRTLFFITTLIQTFGLIVLAISKVSLLYIGLSLFLIGCGLNTTCYNTILSQRFQPDDDRRDKAFFLSYAAMNVGFFAGYISSGFYDYSNDYQQLFYIGVLANVLTLLFMIFSWRNLGDNDLSLLPKNNRNRFANNMISILGIVILIPALILCFHSSYLSNSLVIITSIAMLFVILTLGYQQKNQTDKQKILVYIILTVTSIIFWMIYYTGPMGITLFIKNNVDRHILNFEVATQWILNLNAIVIILGAPVVAIVINKLKNKGYNFSTTLQFASAFIILSFSFFFLACAVIFPDNQGFSSIFWIVLHFVAQAIAELLIGPVGYAMIGRIAPLKLQGILMGTWMMVSGVSASLSQYFSNAMVQTQATDPLTTNPDYLHVFYQLGLWALAGGIFLYLISGKIKNLIDELSTEVVNESTVQV</sequence>
<feature type="transmembrane region" description="Helical" evidence="8">
    <location>
        <begin position="450"/>
        <end position="470"/>
    </location>
</feature>